<dbReference type="EMBL" id="KE504180">
    <property type="protein sequence ID" value="EPS97083.1"/>
    <property type="molecule type" value="Genomic_DNA"/>
</dbReference>
<name>S8E0Z1_FOMSC</name>
<feature type="compositionally biased region" description="Polar residues" evidence="1">
    <location>
        <begin position="135"/>
        <end position="144"/>
    </location>
</feature>
<dbReference type="OrthoDB" id="2801097at2759"/>
<feature type="region of interest" description="Disordered" evidence="1">
    <location>
        <begin position="1"/>
        <end position="199"/>
    </location>
</feature>
<evidence type="ECO:0000313" key="3">
    <source>
        <dbReference type="Proteomes" id="UP000015241"/>
    </source>
</evidence>
<dbReference type="STRING" id="743788.S8E0Z1"/>
<dbReference type="HOGENOM" id="CLU_049626_0_0_1"/>
<evidence type="ECO:0000313" key="2">
    <source>
        <dbReference type="EMBL" id="EPS97083.1"/>
    </source>
</evidence>
<organism evidence="2 3">
    <name type="scientific">Fomitopsis schrenkii</name>
    <name type="common">Brown rot fungus</name>
    <dbReference type="NCBI Taxonomy" id="2126942"/>
    <lineage>
        <taxon>Eukaryota</taxon>
        <taxon>Fungi</taxon>
        <taxon>Dikarya</taxon>
        <taxon>Basidiomycota</taxon>
        <taxon>Agaricomycotina</taxon>
        <taxon>Agaricomycetes</taxon>
        <taxon>Polyporales</taxon>
        <taxon>Fomitopsis</taxon>
    </lineage>
</organism>
<dbReference type="Proteomes" id="UP000015241">
    <property type="component" value="Unassembled WGS sequence"/>
</dbReference>
<evidence type="ECO:0000256" key="1">
    <source>
        <dbReference type="SAM" id="MobiDB-lite"/>
    </source>
</evidence>
<feature type="region of interest" description="Disordered" evidence="1">
    <location>
        <begin position="385"/>
        <end position="409"/>
    </location>
</feature>
<protein>
    <submittedName>
        <fullName evidence="2">Uncharacterized protein</fullName>
    </submittedName>
</protein>
<feature type="compositionally biased region" description="Basic and acidic residues" evidence="1">
    <location>
        <begin position="162"/>
        <end position="199"/>
    </location>
</feature>
<dbReference type="InParanoid" id="S8E0Z1"/>
<sequence>MSSDTSHRREPPHHPPRKWRRVSIAAQQDLRVRSVGGRRPTSIASTPGAPTARAIAETMASKPTPNGVPMPTRPMTPPPPSEPRTSVKREADVMSVTSVESGAAVGQQSPEGSVKRRSRVLSLKRPTSILRRQGSDASVSSGSKNHSDPLPINPSYVPSQLDEARASLRSKESEVAVLEHDRDNMRREPEEAREEMKSLQEAIEEKREELGSLEEVHTALAIREELKQAKEAASVQDELVGFLQNRVAEIELGAEAERHAKQSWDERAAASEAECASLKADRARLQTEISKEKEFGELQTRQTQLLARGADLGARGREHAAKVVELEAALMEARSAQASAEASLHAALERVAALQEERAQSAAQEEVMKDIEEKRRELLARLQTAQNGSAQAVPAPRTPGGRGRARGHHYGLDSARKVYALLCGRFVASSMQCASMHSQFHGTSLMF</sequence>
<reference evidence="2 3" key="1">
    <citation type="journal article" date="2012" name="Science">
        <title>The Paleozoic origin of enzymatic lignin decomposition reconstructed from 31 fungal genomes.</title>
        <authorList>
            <person name="Floudas D."/>
            <person name="Binder M."/>
            <person name="Riley R."/>
            <person name="Barry K."/>
            <person name="Blanchette R.A."/>
            <person name="Henrissat B."/>
            <person name="Martinez A.T."/>
            <person name="Otillar R."/>
            <person name="Spatafora J.W."/>
            <person name="Yadav J.S."/>
            <person name="Aerts A."/>
            <person name="Benoit I."/>
            <person name="Boyd A."/>
            <person name="Carlson A."/>
            <person name="Copeland A."/>
            <person name="Coutinho P.M."/>
            <person name="de Vries R.P."/>
            <person name="Ferreira P."/>
            <person name="Findley K."/>
            <person name="Foster B."/>
            <person name="Gaskell J."/>
            <person name="Glotzer D."/>
            <person name="Gorecki P."/>
            <person name="Heitman J."/>
            <person name="Hesse C."/>
            <person name="Hori C."/>
            <person name="Igarashi K."/>
            <person name="Jurgens J.A."/>
            <person name="Kallen N."/>
            <person name="Kersten P."/>
            <person name="Kohler A."/>
            <person name="Kuees U."/>
            <person name="Kumar T.K.A."/>
            <person name="Kuo A."/>
            <person name="LaButti K."/>
            <person name="Larrondo L.F."/>
            <person name="Lindquist E."/>
            <person name="Ling A."/>
            <person name="Lombard V."/>
            <person name="Lucas S."/>
            <person name="Lundell T."/>
            <person name="Martin R."/>
            <person name="McLaughlin D.J."/>
            <person name="Morgenstern I."/>
            <person name="Morin E."/>
            <person name="Murat C."/>
            <person name="Nagy L.G."/>
            <person name="Nolan M."/>
            <person name="Ohm R.A."/>
            <person name="Patyshakuliyeva A."/>
            <person name="Rokas A."/>
            <person name="Ruiz-Duenas F.J."/>
            <person name="Sabat G."/>
            <person name="Salamov A."/>
            <person name="Samejima M."/>
            <person name="Schmutz J."/>
            <person name="Slot J.C."/>
            <person name="St John F."/>
            <person name="Stenlid J."/>
            <person name="Sun H."/>
            <person name="Sun S."/>
            <person name="Syed K."/>
            <person name="Tsang A."/>
            <person name="Wiebenga A."/>
            <person name="Young D."/>
            <person name="Pisabarro A."/>
            <person name="Eastwood D.C."/>
            <person name="Martin F."/>
            <person name="Cullen D."/>
            <person name="Grigoriev I.V."/>
            <person name="Hibbett D.S."/>
        </authorList>
    </citation>
    <scope>NUCLEOTIDE SEQUENCE</scope>
    <source>
        <strain evidence="3">FP-58527</strain>
    </source>
</reference>
<feature type="compositionally biased region" description="Basic and acidic residues" evidence="1">
    <location>
        <begin position="1"/>
        <end position="13"/>
    </location>
</feature>
<feature type="compositionally biased region" description="Polar residues" evidence="1">
    <location>
        <begin position="95"/>
        <end position="111"/>
    </location>
</feature>
<dbReference type="FunCoup" id="S8E0Z1">
    <property type="interactions" value="3"/>
</dbReference>
<feature type="compositionally biased region" description="Pro residues" evidence="1">
    <location>
        <begin position="66"/>
        <end position="82"/>
    </location>
</feature>
<proteinExistence type="predicted"/>
<accession>S8E0Z1</accession>
<gene>
    <name evidence="2" type="ORF">FOMPIDRAFT_1052772</name>
</gene>
<dbReference type="AlphaFoldDB" id="S8E0Z1"/>
<keyword evidence="3" id="KW-1185">Reference proteome</keyword>